<evidence type="ECO:0000256" key="2">
    <source>
        <dbReference type="ARBA" id="ARBA00022692"/>
    </source>
</evidence>
<proteinExistence type="predicted"/>
<dbReference type="GO" id="GO:0016020">
    <property type="term" value="C:membrane"/>
    <property type="evidence" value="ECO:0007669"/>
    <property type="project" value="UniProtKB-SubCell"/>
</dbReference>
<evidence type="ECO:0000313" key="7">
    <source>
        <dbReference type="EMBL" id="KAK4374282.1"/>
    </source>
</evidence>
<feature type="domain" description="Sugar phosphate transporter" evidence="6">
    <location>
        <begin position="57"/>
        <end position="311"/>
    </location>
</feature>
<dbReference type="InterPro" id="IPR050186">
    <property type="entry name" value="TPT_transporter"/>
</dbReference>
<evidence type="ECO:0000313" key="8">
    <source>
        <dbReference type="Proteomes" id="UP001291623"/>
    </source>
</evidence>
<feature type="transmembrane region" description="Helical" evidence="5">
    <location>
        <begin position="50"/>
        <end position="75"/>
    </location>
</feature>
<sequence length="355" mass="38578">MESEKKSSVSDVGAWAMNVVSSVGIIMANKQLMSANGYSFTFGLEVYCSYYIPIPILSTTLTGFHFAVTALVGMVSNATGFSSSKHVPLWELIWFSIVANMSITGMNLSLMLNSVGFYQISKLSMIPVVCVMEWILHNKRYSKDVKMSVVVVVIGVGVCTVTDVKVNAKGFLCACVAVLSTSLQQISIGSLQKKYSIGSFELLSKTAPIQACSLLVLGPFCDYYLSGNLLLDYKYTSGAIFFILLSCSLAVFCNFSQYLCIGRFSAVSFQVIGHMKTVCVLTLGWLLFDSALTLKNILGMLVAVAGMVIYSWAVEVEKSNTKSPHAAKNSLTEEELRLLKEGVEKVDVEAGQSKA</sequence>
<dbReference type="InterPro" id="IPR037185">
    <property type="entry name" value="EmrE-like"/>
</dbReference>
<evidence type="ECO:0000256" key="4">
    <source>
        <dbReference type="ARBA" id="ARBA00023136"/>
    </source>
</evidence>
<gene>
    <name evidence="7" type="ORF">RND71_004959</name>
</gene>
<feature type="transmembrane region" description="Helical" evidence="5">
    <location>
        <begin position="116"/>
        <end position="136"/>
    </location>
</feature>
<comment type="subcellular location">
    <subcellularLocation>
        <location evidence="1">Membrane</location>
        <topology evidence="1">Multi-pass membrane protein</topology>
    </subcellularLocation>
</comment>
<evidence type="ECO:0000256" key="5">
    <source>
        <dbReference type="SAM" id="Phobius"/>
    </source>
</evidence>
<keyword evidence="3 5" id="KW-1133">Transmembrane helix</keyword>
<feature type="transmembrane region" description="Helical" evidence="5">
    <location>
        <begin position="12"/>
        <end position="30"/>
    </location>
</feature>
<dbReference type="Pfam" id="PF03151">
    <property type="entry name" value="TPT"/>
    <property type="match status" value="1"/>
</dbReference>
<dbReference type="AlphaFoldDB" id="A0AAE1SRX4"/>
<keyword evidence="2 5" id="KW-0812">Transmembrane</keyword>
<dbReference type="SUPFAM" id="SSF103481">
    <property type="entry name" value="Multidrug resistance efflux transporter EmrE"/>
    <property type="match status" value="1"/>
</dbReference>
<reference evidence="7" key="1">
    <citation type="submission" date="2023-12" db="EMBL/GenBank/DDBJ databases">
        <title>Genome assembly of Anisodus tanguticus.</title>
        <authorList>
            <person name="Wang Y.-J."/>
        </authorList>
    </citation>
    <scope>NUCLEOTIDE SEQUENCE</scope>
    <source>
        <strain evidence="7">KB-2021</strain>
        <tissue evidence="7">Leaf</tissue>
    </source>
</reference>
<feature type="transmembrane region" description="Helical" evidence="5">
    <location>
        <begin position="294"/>
        <end position="313"/>
    </location>
</feature>
<evidence type="ECO:0000259" key="6">
    <source>
        <dbReference type="Pfam" id="PF03151"/>
    </source>
</evidence>
<keyword evidence="8" id="KW-1185">Reference proteome</keyword>
<name>A0AAE1SRX4_9SOLA</name>
<dbReference type="InterPro" id="IPR004853">
    <property type="entry name" value="Sugar_P_trans_dom"/>
</dbReference>
<protein>
    <recommendedName>
        <fullName evidence="6">Sugar phosphate transporter domain-containing protein</fullName>
    </recommendedName>
</protein>
<dbReference type="PANTHER" id="PTHR11132">
    <property type="entry name" value="SOLUTE CARRIER FAMILY 35"/>
    <property type="match status" value="1"/>
</dbReference>
<feature type="transmembrane region" description="Helical" evidence="5">
    <location>
        <begin position="87"/>
        <end position="110"/>
    </location>
</feature>
<feature type="transmembrane region" description="Helical" evidence="5">
    <location>
        <begin position="267"/>
        <end position="288"/>
    </location>
</feature>
<comment type="caution">
    <text evidence="7">The sequence shown here is derived from an EMBL/GenBank/DDBJ whole genome shotgun (WGS) entry which is preliminary data.</text>
</comment>
<dbReference type="EMBL" id="JAVYJV010000003">
    <property type="protein sequence ID" value="KAK4374282.1"/>
    <property type="molecule type" value="Genomic_DNA"/>
</dbReference>
<feature type="transmembrane region" description="Helical" evidence="5">
    <location>
        <begin position="237"/>
        <end position="255"/>
    </location>
</feature>
<evidence type="ECO:0000256" key="3">
    <source>
        <dbReference type="ARBA" id="ARBA00022989"/>
    </source>
</evidence>
<evidence type="ECO:0000256" key="1">
    <source>
        <dbReference type="ARBA" id="ARBA00004141"/>
    </source>
</evidence>
<organism evidence="7 8">
    <name type="scientific">Anisodus tanguticus</name>
    <dbReference type="NCBI Taxonomy" id="243964"/>
    <lineage>
        <taxon>Eukaryota</taxon>
        <taxon>Viridiplantae</taxon>
        <taxon>Streptophyta</taxon>
        <taxon>Embryophyta</taxon>
        <taxon>Tracheophyta</taxon>
        <taxon>Spermatophyta</taxon>
        <taxon>Magnoliopsida</taxon>
        <taxon>eudicotyledons</taxon>
        <taxon>Gunneridae</taxon>
        <taxon>Pentapetalae</taxon>
        <taxon>asterids</taxon>
        <taxon>lamiids</taxon>
        <taxon>Solanales</taxon>
        <taxon>Solanaceae</taxon>
        <taxon>Solanoideae</taxon>
        <taxon>Hyoscyameae</taxon>
        <taxon>Anisodus</taxon>
    </lineage>
</organism>
<keyword evidence="4 5" id="KW-0472">Membrane</keyword>
<accession>A0AAE1SRX4</accession>
<dbReference type="Proteomes" id="UP001291623">
    <property type="component" value="Unassembled WGS sequence"/>
</dbReference>